<dbReference type="AlphaFoldDB" id="A0A2P6RPF4"/>
<comment type="caution">
    <text evidence="1">The sequence shown here is derived from an EMBL/GenBank/DDBJ whole genome shotgun (WGS) entry which is preliminary data.</text>
</comment>
<dbReference type="EMBL" id="PDCK01000040">
    <property type="protein sequence ID" value="PRQ48305.1"/>
    <property type="molecule type" value="Genomic_DNA"/>
</dbReference>
<evidence type="ECO:0000313" key="1">
    <source>
        <dbReference type="EMBL" id="PRQ48305.1"/>
    </source>
</evidence>
<dbReference type="Proteomes" id="UP000238479">
    <property type="component" value="Chromosome 2"/>
</dbReference>
<sequence length="90" mass="10065">MSLYAWEFCGAHAAISMENHEHNVAGASALMKESAVNVCPCADNRNKQVRKVDIGINDLVKESAINDSLCEDDHNERIRSVLNCYCTTWH</sequence>
<keyword evidence="2" id="KW-1185">Reference proteome</keyword>
<evidence type="ECO:0000313" key="2">
    <source>
        <dbReference type="Proteomes" id="UP000238479"/>
    </source>
</evidence>
<accession>A0A2P6RPF4</accession>
<proteinExistence type="predicted"/>
<dbReference type="Gramene" id="PRQ48305">
    <property type="protein sequence ID" value="PRQ48305"/>
    <property type="gene ID" value="RchiOBHm_Chr2g0109211"/>
</dbReference>
<gene>
    <name evidence="1" type="ORF">RchiOBHm_Chr2g0109211</name>
</gene>
<protein>
    <submittedName>
        <fullName evidence="1">Uncharacterized protein</fullName>
    </submittedName>
</protein>
<organism evidence="1 2">
    <name type="scientific">Rosa chinensis</name>
    <name type="common">China rose</name>
    <dbReference type="NCBI Taxonomy" id="74649"/>
    <lineage>
        <taxon>Eukaryota</taxon>
        <taxon>Viridiplantae</taxon>
        <taxon>Streptophyta</taxon>
        <taxon>Embryophyta</taxon>
        <taxon>Tracheophyta</taxon>
        <taxon>Spermatophyta</taxon>
        <taxon>Magnoliopsida</taxon>
        <taxon>eudicotyledons</taxon>
        <taxon>Gunneridae</taxon>
        <taxon>Pentapetalae</taxon>
        <taxon>rosids</taxon>
        <taxon>fabids</taxon>
        <taxon>Rosales</taxon>
        <taxon>Rosaceae</taxon>
        <taxon>Rosoideae</taxon>
        <taxon>Rosoideae incertae sedis</taxon>
        <taxon>Rosa</taxon>
    </lineage>
</organism>
<name>A0A2P6RPF4_ROSCH</name>
<reference evidence="1 2" key="1">
    <citation type="journal article" date="2018" name="Nat. Genet.">
        <title>The Rosa genome provides new insights in the design of modern roses.</title>
        <authorList>
            <person name="Bendahmane M."/>
        </authorList>
    </citation>
    <scope>NUCLEOTIDE SEQUENCE [LARGE SCALE GENOMIC DNA]</scope>
    <source>
        <strain evidence="2">cv. Old Blush</strain>
    </source>
</reference>